<feature type="signal peptide" evidence="3">
    <location>
        <begin position="1"/>
        <end position="20"/>
    </location>
</feature>
<feature type="compositionally biased region" description="Low complexity" evidence="2">
    <location>
        <begin position="37"/>
        <end position="60"/>
    </location>
</feature>
<gene>
    <name evidence="5" type="ORF">FJR74_01225</name>
</gene>
<dbReference type="RefSeq" id="WP_140914735.1">
    <property type="nucleotide sequence ID" value="NZ_VHHP01000003.1"/>
</dbReference>
<feature type="region of interest" description="Disordered" evidence="2">
    <location>
        <begin position="27"/>
        <end position="78"/>
    </location>
</feature>
<keyword evidence="1" id="KW-0175">Coiled coil</keyword>
<dbReference type="Proteomes" id="UP000316851">
    <property type="component" value="Unassembled WGS sequence"/>
</dbReference>
<dbReference type="Gene3D" id="2.60.40.10">
    <property type="entry name" value="Immunoglobulins"/>
    <property type="match status" value="1"/>
</dbReference>
<dbReference type="InterPro" id="IPR038765">
    <property type="entry name" value="Papain-like_cys_pep_sf"/>
</dbReference>
<reference evidence="5" key="1">
    <citation type="submission" date="2019-06" db="EMBL/GenBank/DDBJ databases">
        <title>Mycoplasma neophronis type strain whole genome sequence.</title>
        <authorList>
            <person name="Spergser J."/>
        </authorList>
    </citation>
    <scope>NUCLEOTIDE SEQUENCE [LARGE SCALE GENOMIC DNA]</scope>
    <source>
        <strain evidence="5">DSM 24097</strain>
    </source>
</reference>
<feature type="compositionally biased region" description="Polar residues" evidence="2">
    <location>
        <begin position="69"/>
        <end position="78"/>
    </location>
</feature>
<evidence type="ECO:0000313" key="5">
    <source>
        <dbReference type="EMBL" id="TPR54047.1"/>
    </source>
</evidence>
<feature type="chain" id="PRO_5046524885" description="Ig protease IdeS domain-containing protein" evidence="3">
    <location>
        <begin position="21"/>
        <end position="780"/>
    </location>
</feature>
<evidence type="ECO:0000313" key="6">
    <source>
        <dbReference type="Proteomes" id="UP000316851"/>
    </source>
</evidence>
<feature type="region of interest" description="Disordered" evidence="2">
    <location>
        <begin position="315"/>
        <end position="347"/>
    </location>
</feature>
<organism evidence="5 6">
    <name type="scientific">Metamycoplasma neophronis</name>
    <dbReference type="NCBI Taxonomy" id="872983"/>
    <lineage>
        <taxon>Bacteria</taxon>
        <taxon>Bacillati</taxon>
        <taxon>Mycoplasmatota</taxon>
        <taxon>Mycoplasmoidales</taxon>
        <taxon>Metamycoplasmataceae</taxon>
        <taxon>Metamycoplasma</taxon>
    </lineage>
</organism>
<dbReference type="PROSITE" id="PS51257">
    <property type="entry name" value="PROKAR_LIPOPROTEIN"/>
    <property type="match status" value="1"/>
</dbReference>
<dbReference type="InterPro" id="IPR013783">
    <property type="entry name" value="Ig-like_fold"/>
</dbReference>
<dbReference type="Pfam" id="PF09028">
    <property type="entry name" value="Mac-1"/>
    <property type="match status" value="1"/>
</dbReference>
<keyword evidence="6" id="KW-1185">Reference proteome</keyword>
<dbReference type="Gene3D" id="3.90.70.10">
    <property type="entry name" value="Cysteine proteinases"/>
    <property type="match status" value="1"/>
</dbReference>
<feature type="domain" description="Ig protease IdeS" evidence="4">
    <location>
        <begin position="450"/>
        <end position="681"/>
    </location>
</feature>
<feature type="compositionally biased region" description="Polar residues" evidence="2">
    <location>
        <begin position="315"/>
        <end position="344"/>
    </location>
</feature>
<evidence type="ECO:0000256" key="2">
    <source>
        <dbReference type="SAM" id="MobiDB-lite"/>
    </source>
</evidence>
<evidence type="ECO:0000259" key="4">
    <source>
        <dbReference type="Pfam" id="PF09028"/>
    </source>
</evidence>
<accession>A0ABY2Z4K3</accession>
<dbReference type="EMBL" id="VHHP01000003">
    <property type="protein sequence ID" value="TPR54047.1"/>
    <property type="molecule type" value="Genomic_DNA"/>
</dbReference>
<name>A0ABY2Z4K3_9BACT</name>
<evidence type="ECO:0000256" key="3">
    <source>
        <dbReference type="SAM" id="SignalP"/>
    </source>
</evidence>
<comment type="caution">
    <text evidence="5">The sequence shown here is derived from an EMBL/GenBank/DDBJ whole genome shotgun (WGS) entry which is preliminary data.</text>
</comment>
<dbReference type="SUPFAM" id="SSF54001">
    <property type="entry name" value="Cysteine proteinases"/>
    <property type="match status" value="1"/>
</dbReference>
<dbReference type="InterPro" id="IPR015117">
    <property type="entry name" value="IdeS"/>
</dbReference>
<evidence type="ECO:0000256" key="1">
    <source>
        <dbReference type="SAM" id="Coils"/>
    </source>
</evidence>
<proteinExistence type="predicted"/>
<feature type="coiled-coil region" evidence="1">
    <location>
        <begin position="94"/>
        <end position="128"/>
    </location>
</feature>
<sequence>MRKSFKILLALVSMTTIPLATVSCYKNSKGEEDNTKNDNVIVNDVNGGNQNNIENQVGNDKNNTDHPNETSNPNLSNHYENQINSMLSVTNEKKKTLVNLIEIQRSQINDLKAQFENQKNSLNQLKSNIDLNSNASESRTQSINNIMQELSSITEDNKQDRKNNLSKSLELIKNSVLEFTQSNSNDLNLLSLVTENIDRNLSDLEHFLVNLNQQNNTLLNTFEELLNSLKTLKNNLNKINENDFNTLNNKYESWNSDLDTYQNRSQDKFNEFNTNASQYFIKINIVKDNLNVLNNKLNSIDQNISSIQNDVTQLKSEVDNTHSSSNIENGEGSTNPSNENSKPINSKHEIQPMFSLDKEITIRRGEKFNFDSIYTINQDYQATEPDRTFEAPGMLTVKGVNIPPFPGNDKVEKINPGKLYTKSPIGKWVTTGDLFDNGDITYYLFLDDEGNWFDSNKWYRVGNKYDDDEVPRPHGTGGGDDRSCWAAAASNIMQWWLQQNRKFIDKYYEMYPEDLLTLINGKNLLQAYDQKQYAPILDYLCDYFVDKSGFAIYGIEWLLSGYKDRNLSAAFENEEVGKQFKGFFPHLFNKSNVSDMGTYKKLAGGVNNVKQVFSDFIKEAFLNDNAVSFVITPSYGQYNHAVTLWGAEFDDEGYVKYLYYSDSDENDPDARRLSIIKRTEVMYSKDNRTMKMNNYPDSPDRERAWKYSWNISSVEKISSGFNIWKNWYENVAHAKDDAITVNVINPDALNVNKEGIYKIKYQATDIFGNTQTQVTKIIVE</sequence>
<dbReference type="Gene3D" id="1.10.287.1490">
    <property type="match status" value="1"/>
</dbReference>
<keyword evidence="3" id="KW-0732">Signal</keyword>
<protein>
    <recommendedName>
        <fullName evidence="4">Ig protease IdeS domain-containing protein</fullName>
    </recommendedName>
</protein>